<dbReference type="InterPro" id="IPR036758">
    <property type="entry name" value="At5g01610-like"/>
</dbReference>
<keyword evidence="1" id="KW-0378">Hydrolase</keyword>
<dbReference type="EMBL" id="VEPZ02000879">
    <property type="protein sequence ID" value="KAE8713219.1"/>
    <property type="molecule type" value="Genomic_DNA"/>
</dbReference>
<dbReference type="Pfam" id="PF04398">
    <property type="entry name" value="DUF538"/>
    <property type="match status" value="1"/>
</dbReference>
<comment type="caution">
    <text evidence="1">The sequence shown here is derived from an EMBL/GenBank/DDBJ whole genome shotgun (WGS) entry which is preliminary data.</text>
</comment>
<dbReference type="GO" id="GO:0008233">
    <property type="term" value="F:peptidase activity"/>
    <property type="evidence" value="ECO:0007669"/>
    <property type="project" value="UniProtKB-KW"/>
</dbReference>
<organism evidence="1 2">
    <name type="scientific">Hibiscus syriacus</name>
    <name type="common">Rose of Sharon</name>
    <dbReference type="NCBI Taxonomy" id="106335"/>
    <lineage>
        <taxon>Eukaryota</taxon>
        <taxon>Viridiplantae</taxon>
        <taxon>Streptophyta</taxon>
        <taxon>Embryophyta</taxon>
        <taxon>Tracheophyta</taxon>
        <taxon>Spermatophyta</taxon>
        <taxon>Magnoliopsida</taxon>
        <taxon>eudicotyledons</taxon>
        <taxon>Gunneridae</taxon>
        <taxon>Pentapetalae</taxon>
        <taxon>rosids</taxon>
        <taxon>malvids</taxon>
        <taxon>Malvales</taxon>
        <taxon>Malvaceae</taxon>
        <taxon>Malvoideae</taxon>
        <taxon>Hibiscus</taxon>
    </lineage>
</organism>
<accession>A0A6A3BEN0</accession>
<dbReference type="SUPFAM" id="SSF141562">
    <property type="entry name" value="At5g01610-like"/>
    <property type="match status" value="1"/>
</dbReference>
<dbReference type="Gene3D" id="2.30.240.10">
    <property type="entry name" value="At5g01610-like"/>
    <property type="match status" value="1"/>
</dbReference>
<protein>
    <submittedName>
        <fullName evidence="1">Cysteine protease</fullName>
    </submittedName>
</protein>
<keyword evidence="2" id="KW-1185">Reference proteome</keyword>
<proteinExistence type="predicted"/>
<gene>
    <name evidence="1" type="ORF">F3Y22_tig00110213pilonHSYRG00125</name>
</gene>
<sequence length="125" mass="14632">MWIVQQKKVEHEMISKLVSYDTEINRFEEKKVIKKLKGVKAKEPMLWAPVNEVMVDDKQPGKIHFKCLAGITKTFPVDPFQMRSSSIVFCMTMQQVLLMIMEMERKRSLVVSIALKGYFHFYSNA</sequence>
<dbReference type="GO" id="GO:0006508">
    <property type="term" value="P:proteolysis"/>
    <property type="evidence" value="ECO:0007669"/>
    <property type="project" value="UniProtKB-KW"/>
</dbReference>
<evidence type="ECO:0000313" key="2">
    <source>
        <dbReference type="Proteomes" id="UP000436088"/>
    </source>
</evidence>
<dbReference type="InterPro" id="IPR007493">
    <property type="entry name" value="DUF538"/>
</dbReference>
<dbReference type="PANTHER" id="PTHR31676">
    <property type="entry name" value="T31J12.3 PROTEIN-RELATED"/>
    <property type="match status" value="1"/>
</dbReference>
<evidence type="ECO:0000313" key="1">
    <source>
        <dbReference type="EMBL" id="KAE8713219.1"/>
    </source>
</evidence>
<dbReference type="PANTHER" id="PTHR31676:SF195">
    <property type="entry name" value="DUF538 FAMILY PROTEIN"/>
    <property type="match status" value="1"/>
</dbReference>
<keyword evidence="1" id="KW-0645">Protease</keyword>
<dbReference type="AlphaFoldDB" id="A0A6A3BEN0"/>
<reference evidence="1" key="1">
    <citation type="submission" date="2019-09" db="EMBL/GenBank/DDBJ databases">
        <title>Draft genome information of white flower Hibiscus syriacus.</title>
        <authorList>
            <person name="Kim Y.-M."/>
        </authorList>
    </citation>
    <scope>NUCLEOTIDE SEQUENCE [LARGE SCALE GENOMIC DNA]</scope>
    <source>
        <strain evidence="1">YM2019G1</strain>
    </source>
</reference>
<name>A0A6A3BEN0_HIBSY</name>
<dbReference type="Proteomes" id="UP000436088">
    <property type="component" value="Unassembled WGS sequence"/>
</dbReference>